<dbReference type="EMBL" id="CP047166">
    <property type="protein sequence ID" value="QRF67611.1"/>
    <property type="molecule type" value="Genomic_DNA"/>
</dbReference>
<dbReference type="Proteomes" id="UP000596387">
    <property type="component" value="Chromosome"/>
</dbReference>
<evidence type="ECO:0000313" key="3">
    <source>
        <dbReference type="Proteomes" id="UP000596387"/>
    </source>
</evidence>
<keyword evidence="3" id="KW-1185">Reference proteome</keyword>
<gene>
    <name evidence="2" type="ORF">GQA70_15620</name>
</gene>
<reference evidence="2 3" key="1">
    <citation type="submission" date="2019-12" db="EMBL/GenBank/DDBJ databases">
        <title>Complete Genome Sequence of a Quorum-Sensing Bacterium,Rhodobacteraceae bacterium C31, Isolated from a marine microalgae symbiotic bacteria.</title>
        <authorList>
            <person name="Zhang Y."/>
        </authorList>
    </citation>
    <scope>NUCLEOTIDE SEQUENCE [LARGE SCALE GENOMIC DNA]</scope>
    <source>
        <strain evidence="2 3">C31</strain>
    </source>
</reference>
<evidence type="ECO:0000256" key="1">
    <source>
        <dbReference type="SAM" id="Phobius"/>
    </source>
</evidence>
<proteinExistence type="predicted"/>
<keyword evidence="1" id="KW-0812">Transmembrane</keyword>
<organism evidence="2 3">
    <name type="scientific">Ponticoccus alexandrii</name>
    <dbReference type="NCBI Taxonomy" id="1943633"/>
    <lineage>
        <taxon>Bacteria</taxon>
        <taxon>Pseudomonadati</taxon>
        <taxon>Pseudomonadota</taxon>
        <taxon>Alphaproteobacteria</taxon>
        <taxon>Rhodobacterales</taxon>
        <taxon>Roseobacteraceae</taxon>
        <taxon>Ponticoccus</taxon>
    </lineage>
</organism>
<feature type="transmembrane region" description="Helical" evidence="1">
    <location>
        <begin position="25"/>
        <end position="58"/>
    </location>
</feature>
<sequence>MWALSYAVTAYLGWCDRLVARRPGLWIIGIVAAFVLSWVNIWLSLSVWFLGSVPVYCAERRLNKRFKAKYERYEAVRATQKLIARGERDLSK</sequence>
<evidence type="ECO:0000313" key="2">
    <source>
        <dbReference type="EMBL" id="QRF67611.1"/>
    </source>
</evidence>
<protein>
    <submittedName>
        <fullName evidence="2">Uncharacterized protein</fullName>
    </submittedName>
</protein>
<dbReference type="RefSeq" id="WP_023849607.1">
    <property type="nucleotide sequence ID" value="NZ_CP047166.1"/>
</dbReference>
<keyword evidence="1" id="KW-1133">Transmembrane helix</keyword>
<keyword evidence="1" id="KW-0472">Membrane</keyword>
<name>A0ABX7FAM6_9RHOB</name>
<accession>A0ABX7FAM6</accession>